<gene>
    <name evidence="3" type="ORF">GALMADRAFT_253523</name>
</gene>
<evidence type="ECO:0000313" key="3">
    <source>
        <dbReference type="EMBL" id="KDR71778.1"/>
    </source>
</evidence>
<keyword evidence="1" id="KW-0677">Repeat</keyword>
<dbReference type="AlphaFoldDB" id="A0A067SYD0"/>
<proteinExistence type="predicted"/>
<dbReference type="InterPro" id="IPR027417">
    <property type="entry name" value="P-loop_NTPase"/>
</dbReference>
<keyword evidence="4" id="KW-1185">Reference proteome</keyword>
<organism evidence="3 4">
    <name type="scientific">Galerina marginata (strain CBS 339.88)</name>
    <dbReference type="NCBI Taxonomy" id="685588"/>
    <lineage>
        <taxon>Eukaryota</taxon>
        <taxon>Fungi</taxon>
        <taxon>Dikarya</taxon>
        <taxon>Basidiomycota</taxon>
        <taxon>Agaricomycotina</taxon>
        <taxon>Agaricomycetes</taxon>
        <taxon>Agaricomycetidae</taxon>
        <taxon>Agaricales</taxon>
        <taxon>Agaricineae</taxon>
        <taxon>Strophariaceae</taxon>
        <taxon>Galerina</taxon>
    </lineage>
</organism>
<dbReference type="OrthoDB" id="2683297at2759"/>
<dbReference type="Gene3D" id="3.40.50.300">
    <property type="entry name" value="P-loop containing nucleotide triphosphate hydrolases"/>
    <property type="match status" value="1"/>
</dbReference>
<dbReference type="InterPro" id="IPR056884">
    <property type="entry name" value="NPHP3-like_N"/>
</dbReference>
<dbReference type="PANTHER" id="PTHR10039">
    <property type="entry name" value="AMELOGENIN"/>
    <property type="match status" value="1"/>
</dbReference>
<evidence type="ECO:0000256" key="1">
    <source>
        <dbReference type="ARBA" id="ARBA00022737"/>
    </source>
</evidence>
<feature type="domain" description="Nephrocystin 3-like N-terminal" evidence="2">
    <location>
        <begin position="69"/>
        <end position="231"/>
    </location>
</feature>
<dbReference type="Pfam" id="PF24883">
    <property type="entry name" value="NPHP3_N"/>
    <property type="match status" value="1"/>
</dbReference>
<dbReference type="HOGENOM" id="CLU_000288_6_10_1"/>
<name>A0A067SYD0_GALM3</name>
<dbReference type="EMBL" id="KL142391">
    <property type="protein sequence ID" value="KDR71778.1"/>
    <property type="molecule type" value="Genomic_DNA"/>
</dbReference>
<sequence length="740" mass="82090">MSTGLLSHNTNLVISGGIFTQINADGSQSSFERLRSHVVSSAMHNSGGCYDKPKCYENTRVAILHRLMEWTAGRVESNKIMMWLYGDAGAGKSAIAQAVAERCSQGPSLLGGFFFSRNDPRRCTETSLVATLAYQVATEVPPLKKLIAAAVDKDSMVFEKSLSVQVSSLLIDPINAYLNDKEFNSNYFPCVFVIDGLDECTDRGMQCHILDVLSAEASRCKVSLKFLIASRPEVEITAKFNSKQLYSHSARLSLSASLQTSDDIRYFLNGTFKEIKETHPLRQYIPTSWPLETALQKLVTTASGQFIYASTVAKYISSLRHPPAARLNIVLGLRPPPSDKDLPFTQLDTLYRQLFSVIDEDNLPIVLKILGLLIFPAQGPGPGFNQANLISSLLSLEPGQLEYFLSDLASVLGWDVAGTPTSDKSREIRITHASLSDFLLDPQRSKEFHINEATFFGELALVYASHLTQISATSNQLAISCSFNGFVNALSKTDFTVALRQVIDRLPLISIYRLSKVDDFIRFAVDLSSFLSKQDATVSLRSHHLRQFDECILDFLASYNPGEELCLFTTLLAPGAPSSPLWAHLDDALYAIFIANPQFLVQRRDDSRASNLINICLLPSPYSNVLHQFLIDAHRSKDFVLNSSMYALAALKCLKYFTRCQKYYWSYCTCAIAYIPHLMGQASRMPDLIDAIKTISNDGTFLGALRGDEASLVKVALEVYIKRMDSIPGDQLQTDSVIKL</sequence>
<evidence type="ECO:0000313" key="4">
    <source>
        <dbReference type="Proteomes" id="UP000027222"/>
    </source>
</evidence>
<reference evidence="4" key="1">
    <citation type="journal article" date="2014" name="Proc. Natl. Acad. Sci. U.S.A.">
        <title>Extensive sampling of basidiomycete genomes demonstrates inadequacy of the white-rot/brown-rot paradigm for wood decay fungi.</title>
        <authorList>
            <person name="Riley R."/>
            <person name="Salamov A.A."/>
            <person name="Brown D.W."/>
            <person name="Nagy L.G."/>
            <person name="Floudas D."/>
            <person name="Held B.W."/>
            <person name="Levasseur A."/>
            <person name="Lombard V."/>
            <person name="Morin E."/>
            <person name="Otillar R."/>
            <person name="Lindquist E.A."/>
            <person name="Sun H."/>
            <person name="LaButti K.M."/>
            <person name="Schmutz J."/>
            <person name="Jabbour D."/>
            <person name="Luo H."/>
            <person name="Baker S.E."/>
            <person name="Pisabarro A.G."/>
            <person name="Walton J.D."/>
            <person name="Blanchette R.A."/>
            <person name="Henrissat B."/>
            <person name="Martin F."/>
            <person name="Cullen D."/>
            <person name="Hibbett D.S."/>
            <person name="Grigoriev I.V."/>
        </authorList>
    </citation>
    <scope>NUCLEOTIDE SEQUENCE [LARGE SCALE GENOMIC DNA]</scope>
    <source>
        <strain evidence="4">CBS 339.88</strain>
    </source>
</reference>
<accession>A0A067SYD0</accession>
<dbReference type="SUPFAM" id="SSF52540">
    <property type="entry name" value="P-loop containing nucleoside triphosphate hydrolases"/>
    <property type="match status" value="1"/>
</dbReference>
<dbReference type="Proteomes" id="UP000027222">
    <property type="component" value="Unassembled WGS sequence"/>
</dbReference>
<evidence type="ECO:0000259" key="2">
    <source>
        <dbReference type="Pfam" id="PF24883"/>
    </source>
</evidence>
<protein>
    <recommendedName>
        <fullName evidence="2">Nephrocystin 3-like N-terminal domain-containing protein</fullName>
    </recommendedName>
</protein>